<evidence type="ECO:0000256" key="1">
    <source>
        <dbReference type="ARBA" id="ARBA00004533"/>
    </source>
</evidence>
<dbReference type="CDD" id="cd07984">
    <property type="entry name" value="LPLAT_LABLAT-like"/>
    <property type="match status" value="1"/>
</dbReference>
<dbReference type="GO" id="GO:0006487">
    <property type="term" value="P:protein N-linked glycosylation"/>
    <property type="evidence" value="ECO:0007669"/>
    <property type="project" value="TreeGrafter"/>
</dbReference>
<evidence type="ECO:0000313" key="9">
    <source>
        <dbReference type="EMBL" id="VAX00634.1"/>
    </source>
</evidence>
<keyword evidence="6 9" id="KW-0012">Acyltransferase</keyword>
<evidence type="ECO:0000256" key="7">
    <source>
        <dbReference type="SAM" id="Phobius"/>
    </source>
</evidence>
<comment type="subcellular location">
    <subcellularLocation>
        <location evidence="1">Cell inner membrane</location>
    </subcellularLocation>
</comment>
<evidence type="ECO:0000256" key="6">
    <source>
        <dbReference type="ARBA" id="ARBA00023315"/>
    </source>
</evidence>
<dbReference type="PANTHER" id="PTHR10859">
    <property type="entry name" value="GLYCOSYL TRANSFERASE"/>
    <property type="match status" value="1"/>
</dbReference>
<keyword evidence="3" id="KW-0997">Cell inner membrane</keyword>
<evidence type="ECO:0000259" key="8">
    <source>
        <dbReference type="Pfam" id="PF00535"/>
    </source>
</evidence>
<reference evidence="9" key="1">
    <citation type="submission" date="2018-06" db="EMBL/GenBank/DDBJ databases">
        <authorList>
            <person name="Zhirakovskaya E."/>
        </authorList>
    </citation>
    <scope>NUCLEOTIDE SEQUENCE</scope>
</reference>
<organism evidence="9">
    <name type="scientific">hydrothermal vent metagenome</name>
    <dbReference type="NCBI Taxonomy" id="652676"/>
    <lineage>
        <taxon>unclassified sequences</taxon>
        <taxon>metagenomes</taxon>
        <taxon>ecological metagenomes</taxon>
    </lineage>
</organism>
<feature type="domain" description="Glycosyltransferase 2-like" evidence="8">
    <location>
        <begin position="6"/>
        <end position="142"/>
    </location>
</feature>
<dbReference type="InterPro" id="IPR029044">
    <property type="entry name" value="Nucleotide-diphossugar_trans"/>
</dbReference>
<dbReference type="EMBL" id="UOFR01000078">
    <property type="protein sequence ID" value="VAX00634.1"/>
    <property type="molecule type" value="Genomic_DNA"/>
</dbReference>
<dbReference type="InterPro" id="IPR001173">
    <property type="entry name" value="Glyco_trans_2-like"/>
</dbReference>
<gene>
    <name evidence="9" type="ORF">MNBD_GAMMA21-219</name>
</gene>
<keyword evidence="7" id="KW-0812">Transmembrane</keyword>
<evidence type="ECO:0000256" key="5">
    <source>
        <dbReference type="ARBA" id="ARBA00023136"/>
    </source>
</evidence>
<evidence type="ECO:0000256" key="4">
    <source>
        <dbReference type="ARBA" id="ARBA00022679"/>
    </source>
</evidence>
<name>A0A3B1AL97_9ZZZZ</name>
<dbReference type="PANTHER" id="PTHR10859:SF91">
    <property type="entry name" value="DOLICHYL-PHOSPHATE BETA-GLUCOSYLTRANSFERASE"/>
    <property type="match status" value="1"/>
</dbReference>
<dbReference type="SUPFAM" id="SSF53448">
    <property type="entry name" value="Nucleotide-diphospho-sugar transferases"/>
    <property type="match status" value="1"/>
</dbReference>
<keyword evidence="4 9" id="KW-0808">Transferase</keyword>
<dbReference type="CDD" id="cd04179">
    <property type="entry name" value="DPM_DPG-synthase_like"/>
    <property type="match status" value="1"/>
</dbReference>
<evidence type="ECO:0000256" key="3">
    <source>
        <dbReference type="ARBA" id="ARBA00022519"/>
    </source>
</evidence>
<dbReference type="Pfam" id="PF00535">
    <property type="entry name" value="Glycos_transf_2"/>
    <property type="match status" value="1"/>
</dbReference>
<dbReference type="InterPro" id="IPR004960">
    <property type="entry name" value="LipA_acyltrans"/>
</dbReference>
<keyword evidence="5 7" id="KW-0472">Membrane</keyword>
<dbReference type="AlphaFoldDB" id="A0A3B1AL97"/>
<dbReference type="GO" id="GO:0005886">
    <property type="term" value="C:plasma membrane"/>
    <property type="evidence" value="ECO:0007669"/>
    <property type="project" value="UniProtKB-SubCell"/>
</dbReference>
<dbReference type="Gene3D" id="3.90.550.10">
    <property type="entry name" value="Spore Coat Polysaccharide Biosynthesis Protein SpsA, Chain A"/>
    <property type="match status" value="1"/>
</dbReference>
<keyword evidence="2" id="KW-1003">Cell membrane</keyword>
<accession>A0A3B1AL97</accession>
<dbReference type="GO" id="GO:0008610">
    <property type="term" value="P:lipid biosynthetic process"/>
    <property type="evidence" value="ECO:0007669"/>
    <property type="project" value="UniProtKB-ARBA"/>
</dbReference>
<protein>
    <submittedName>
        <fullName evidence="9">FIG143263: Glycosyl transferase / Lysophospholipid acyltransferase</fullName>
    </submittedName>
</protein>
<keyword evidence="7" id="KW-1133">Transmembrane helix</keyword>
<dbReference type="GO" id="GO:0016746">
    <property type="term" value="F:acyltransferase activity"/>
    <property type="evidence" value="ECO:0007669"/>
    <property type="project" value="UniProtKB-KW"/>
</dbReference>
<feature type="transmembrane region" description="Helical" evidence="7">
    <location>
        <begin position="275"/>
        <end position="295"/>
    </location>
</feature>
<sequence length="566" mass="66057">MPRFCAVIPCFNHHAVIADTVRALLEYVEQVIIVDDGSREDTRLALQNLAELYGEKLVLHRFDRNQGKGVAMLKAFGLAFGSGFTHAVQVDADGQHDLSNTPVMIEQARTFPDALITAIPEYDETVNRMRFVMRYLTHFWVWIETLSFQIKDSMCGFRVYPLKQTNELISHARIGTHMDFDTDIIVKLYWRGVEVINVPTRVRYNQDGSSNFRMFKDNVLITLMHTRLVFGMLLRLPKLMLRNLYRNEEHHAHWSEQKEKGTYRGLKALFTVYKWFGRGFFSLFLHPVIFFFFIFSPEKRLASRQYLQRVYQQMGLRKTIHWYHIYNHFISFGHSALDKLAAWLEKDLSVKEFHGAQEYQLLEEKKQGAVFIGSHLGNLEYCRALAKSETKKTINAVMYTEHAENFTRTLREVNPDFDVNLEQVSSFGIDTAIRFREKISNGEILVIVADRTSPFAHDRNMYTEFLGEPAAFPQGPFVLASLMECPVYLLFCINDGGGYKIYLEHFSDNAKLPRNQRESALFELIQNYAKRLEFYCKKAPLQWFNFFDFWAKEKSTSQSTEEVKVN</sequence>
<evidence type="ECO:0000256" key="2">
    <source>
        <dbReference type="ARBA" id="ARBA00022475"/>
    </source>
</evidence>
<proteinExistence type="predicted"/>